<dbReference type="InterPro" id="IPR006439">
    <property type="entry name" value="HAD-SF_hydro_IA"/>
</dbReference>
<dbReference type="InterPro" id="IPR023214">
    <property type="entry name" value="HAD_sf"/>
</dbReference>
<dbReference type="InterPro" id="IPR036412">
    <property type="entry name" value="HAD-like_sf"/>
</dbReference>
<evidence type="ECO:0000313" key="3">
    <source>
        <dbReference type="Proteomes" id="UP000030017"/>
    </source>
</evidence>
<comment type="caution">
    <text evidence="2">The sequence shown here is derived from an EMBL/GenBank/DDBJ whole genome shotgun (WGS) entry which is preliminary data.</text>
</comment>
<proteinExistence type="predicted"/>
<keyword evidence="3" id="KW-1185">Reference proteome</keyword>
<dbReference type="InterPro" id="IPR051540">
    <property type="entry name" value="S-2-haloacid_dehalogenase"/>
</dbReference>
<dbReference type="NCBIfam" id="TIGR01549">
    <property type="entry name" value="HAD-SF-IA-v1"/>
    <property type="match status" value="1"/>
</dbReference>
<keyword evidence="1 2" id="KW-0378">Hydrolase</keyword>
<evidence type="ECO:0000256" key="1">
    <source>
        <dbReference type="ARBA" id="ARBA00022801"/>
    </source>
</evidence>
<name>A0A0A0EPJ0_9GAMM</name>
<dbReference type="PANTHER" id="PTHR43316">
    <property type="entry name" value="HYDROLASE, HALOACID DELAHOGENASE-RELATED"/>
    <property type="match status" value="1"/>
</dbReference>
<dbReference type="Proteomes" id="UP000030017">
    <property type="component" value="Unassembled WGS sequence"/>
</dbReference>
<gene>
    <name evidence="2" type="ORF">N792_01110</name>
</gene>
<accession>A0A0A0EPJ0</accession>
<dbReference type="NCBIfam" id="TIGR01509">
    <property type="entry name" value="HAD-SF-IA-v3"/>
    <property type="match status" value="1"/>
</dbReference>
<dbReference type="RefSeq" id="WP_036191662.1">
    <property type="nucleotide sequence ID" value="NZ_AVPS01000001.1"/>
</dbReference>
<dbReference type="SUPFAM" id="SSF56784">
    <property type="entry name" value="HAD-like"/>
    <property type="match status" value="1"/>
</dbReference>
<organism evidence="2 3">
    <name type="scientific">Lysobacter concretionis Ko07 = DSM 16239</name>
    <dbReference type="NCBI Taxonomy" id="1122185"/>
    <lineage>
        <taxon>Bacteria</taxon>
        <taxon>Pseudomonadati</taxon>
        <taxon>Pseudomonadota</taxon>
        <taxon>Gammaproteobacteria</taxon>
        <taxon>Lysobacterales</taxon>
        <taxon>Lysobacteraceae</taxon>
        <taxon>Novilysobacter</taxon>
    </lineage>
</organism>
<evidence type="ECO:0000313" key="2">
    <source>
        <dbReference type="EMBL" id="KGM52866.1"/>
    </source>
</evidence>
<dbReference type="Gene3D" id="3.40.50.1000">
    <property type="entry name" value="HAD superfamily/HAD-like"/>
    <property type="match status" value="1"/>
</dbReference>
<dbReference type="OrthoDB" id="367448at2"/>
<sequence length="242" mass="26676">MSFPVHAITLDLDDTIWPIAPAIVRAETALDAWLAEHAPRAAAMWPLAERQRLREVANTERPRLAHDMTAQRQWMLERMLALAGEDVALTGSAYDAYFAARCDVEHYADSVPALERLAARVPLAALSNGNACLQTIGLMHLFAFQLGAREHGAAKPAASIFRAACDRLGLAPAQVLHVGDDPHMDVIGAHEAGLRTCWVNRVDDAGKTRDWERRSLRPDLEFPTLAALADWLDANHLEPISR</sequence>
<reference evidence="2 3" key="1">
    <citation type="submission" date="2013-08" db="EMBL/GenBank/DDBJ databases">
        <title>Genome sequencing of Lysobacter.</title>
        <authorList>
            <person name="Zhang S."/>
            <person name="Wang G."/>
        </authorList>
    </citation>
    <scope>NUCLEOTIDE SEQUENCE [LARGE SCALE GENOMIC DNA]</scope>
    <source>
        <strain evidence="2 3">Ko07</strain>
    </source>
</reference>
<dbReference type="Gene3D" id="1.20.120.1600">
    <property type="match status" value="1"/>
</dbReference>
<dbReference type="GO" id="GO:0016787">
    <property type="term" value="F:hydrolase activity"/>
    <property type="evidence" value="ECO:0007669"/>
    <property type="project" value="UniProtKB-KW"/>
</dbReference>
<protein>
    <submittedName>
        <fullName evidence="2">HAD family hydrolase</fullName>
    </submittedName>
</protein>
<dbReference type="AlphaFoldDB" id="A0A0A0EPJ0"/>
<dbReference type="SFLD" id="SFLDS00003">
    <property type="entry name" value="Haloacid_Dehalogenase"/>
    <property type="match status" value="1"/>
</dbReference>
<dbReference type="SFLD" id="SFLDG01129">
    <property type="entry name" value="C1.5:_HAD__Beta-PGM__Phosphata"/>
    <property type="match status" value="1"/>
</dbReference>
<dbReference type="Pfam" id="PF00702">
    <property type="entry name" value="Hydrolase"/>
    <property type="match status" value="1"/>
</dbReference>
<dbReference type="eggNOG" id="COG1011">
    <property type="taxonomic scope" value="Bacteria"/>
</dbReference>
<dbReference type="PANTHER" id="PTHR43316:SF3">
    <property type="entry name" value="HALOACID DEHALOGENASE, TYPE II (AFU_ORTHOLOGUE AFUA_2G07750)-RELATED"/>
    <property type="match status" value="1"/>
</dbReference>
<dbReference type="STRING" id="1122185.N792_01110"/>
<dbReference type="EMBL" id="AVPS01000001">
    <property type="protein sequence ID" value="KGM52866.1"/>
    <property type="molecule type" value="Genomic_DNA"/>
</dbReference>